<reference evidence="9 10" key="1">
    <citation type="journal article" date="2019" name="Nat. Microbiol.">
        <title>Mediterranean grassland soil C-N compound turnover is dependent on rainfall and depth, and is mediated by genomically divergent microorganisms.</title>
        <authorList>
            <person name="Diamond S."/>
            <person name="Andeer P.F."/>
            <person name="Li Z."/>
            <person name="Crits-Christoph A."/>
            <person name="Burstein D."/>
            <person name="Anantharaman K."/>
            <person name="Lane K.R."/>
            <person name="Thomas B.C."/>
            <person name="Pan C."/>
            <person name="Northen T.R."/>
            <person name="Banfield J.F."/>
        </authorList>
    </citation>
    <scope>NUCLEOTIDE SEQUENCE [LARGE SCALE GENOMIC DNA]</scope>
    <source>
        <strain evidence="9">WS_11</strain>
    </source>
</reference>
<keyword evidence="3" id="KW-1003">Cell membrane</keyword>
<dbReference type="CDD" id="cd06261">
    <property type="entry name" value="TM_PBP2"/>
    <property type="match status" value="1"/>
</dbReference>
<protein>
    <submittedName>
        <fullName evidence="9">ABC transporter permease</fullName>
    </submittedName>
</protein>
<evidence type="ECO:0000313" key="9">
    <source>
        <dbReference type="EMBL" id="TMQ74171.1"/>
    </source>
</evidence>
<evidence type="ECO:0000256" key="2">
    <source>
        <dbReference type="ARBA" id="ARBA00022448"/>
    </source>
</evidence>
<feature type="transmembrane region" description="Helical" evidence="7">
    <location>
        <begin position="9"/>
        <end position="30"/>
    </location>
</feature>
<keyword evidence="6 7" id="KW-0472">Membrane</keyword>
<dbReference type="EMBL" id="VBPB01000008">
    <property type="protein sequence ID" value="TMQ74171.1"/>
    <property type="molecule type" value="Genomic_DNA"/>
</dbReference>
<dbReference type="GO" id="GO:0005886">
    <property type="term" value="C:plasma membrane"/>
    <property type="evidence" value="ECO:0007669"/>
    <property type="project" value="UniProtKB-SubCell"/>
</dbReference>
<feature type="domain" description="ABC transmembrane type-1" evidence="8">
    <location>
        <begin position="95"/>
        <end position="305"/>
    </location>
</feature>
<evidence type="ECO:0000313" key="10">
    <source>
        <dbReference type="Proteomes" id="UP000319771"/>
    </source>
</evidence>
<comment type="subcellular location">
    <subcellularLocation>
        <location evidence="1 7">Cell membrane</location>
        <topology evidence="1 7">Multi-pass membrane protein</topology>
    </subcellularLocation>
</comment>
<accession>A0A538UE44</accession>
<evidence type="ECO:0000256" key="6">
    <source>
        <dbReference type="ARBA" id="ARBA00023136"/>
    </source>
</evidence>
<evidence type="ECO:0000256" key="3">
    <source>
        <dbReference type="ARBA" id="ARBA00022475"/>
    </source>
</evidence>
<dbReference type="SUPFAM" id="SSF161098">
    <property type="entry name" value="MetI-like"/>
    <property type="match status" value="1"/>
</dbReference>
<comment type="caution">
    <text evidence="9">The sequence shown here is derived from an EMBL/GenBank/DDBJ whole genome shotgun (WGS) entry which is preliminary data.</text>
</comment>
<dbReference type="PROSITE" id="PS50928">
    <property type="entry name" value="ABC_TM1"/>
    <property type="match status" value="1"/>
</dbReference>
<dbReference type="AlphaFoldDB" id="A0A538UE44"/>
<dbReference type="InterPro" id="IPR035906">
    <property type="entry name" value="MetI-like_sf"/>
</dbReference>
<sequence>MTARLVRRLLASVLVLVIVCAVTFLIFFAVPGKPAELIAGKYASQETLALIEHRLGLDQPLPLQFARFLTHAARGDWGFSYVSQQPVLGTILVAFPKTLSLTFGAMVVWLVIGIPIGVLSALKPGSAWDRLAMVSALVGISMPPYWLGLILLRVFADQLGWFPLGDYVEIARGGVLGWAHHLVLPWATLAALYAGWYARMTRAQMLDVARLDFVRTARAKGLGQVAVVWRHILRNALLPLVTMLGMDVAYLFGGAVLTESVFGIPGVGGLAWRAIRMRDLPMVMGTVLFAACFIVLANLIVDLVYSALDPRISAEG</sequence>
<dbReference type="InterPro" id="IPR045621">
    <property type="entry name" value="BPD_transp_1_N"/>
</dbReference>
<evidence type="ECO:0000256" key="5">
    <source>
        <dbReference type="ARBA" id="ARBA00022989"/>
    </source>
</evidence>
<keyword evidence="5 7" id="KW-1133">Transmembrane helix</keyword>
<evidence type="ECO:0000259" key="8">
    <source>
        <dbReference type="PROSITE" id="PS50928"/>
    </source>
</evidence>
<evidence type="ECO:0000256" key="1">
    <source>
        <dbReference type="ARBA" id="ARBA00004651"/>
    </source>
</evidence>
<proteinExistence type="inferred from homology"/>
<dbReference type="Pfam" id="PF19300">
    <property type="entry name" value="BPD_transp_1_N"/>
    <property type="match status" value="1"/>
</dbReference>
<dbReference type="Pfam" id="PF00528">
    <property type="entry name" value="BPD_transp_1"/>
    <property type="match status" value="1"/>
</dbReference>
<dbReference type="PANTHER" id="PTHR43163">
    <property type="entry name" value="DIPEPTIDE TRANSPORT SYSTEM PERMEASE PROTEIN DPPB-RELATED"/>
    <property type="match status" value="1"/>
</dbReference>
<evidence type="ECO:0000256" key="7">
    <source>
        <dbReference type="RuleBase" id="RU363032"/>
    </source>
</evidence>
<dbReference type="GO" id="GO:0055085">
    <property type="term" value="P:transmembrane transport"/>
    <property type="evidence" value="ECO:0007669"/>
    <property type="project" value="InterPro"/>
</dbReference>
<keyword evidence="2 7" id="KW-0813">Transport</keyword>
<feature type="transmembrane region" description="Helical" evidence="7">
    <location>
        <begin position="134"/>
        <end position="155"/>
    </location>
</feature>
<gene>
    <name evidence="9" type="ORF">E6K81_00810</name>
</gene>
<feature type="transmembrane region" description="Helical" evidence="7">
    <location>
        <begin position="287"/>
        <end position="308"/>
    </location>
</feature>
<evidence type="ECO:0000256" key="4">
    <source>
        <dbReference type="ARBA" id="ARBA00022692"/>
    </source>
</evidence>
<comment type="similarity">
    <text evidence="7">Belongs to the binding-protein-dependent transport system permease family.</text>
</comment>
<feature type="transmembrane region" description="Helical" evidence="7">
    <location>
        <begin position="249"/>
        <end position="275"/>
    </location>
</feature>
<name>A0A538UE44_UNCEI</name>
<dbReference type="InterPro" id="IPR000515">
    <property type="entry name" value="MetI-like"/>
</dbReference>
<organism evidence="9 10">
    <name type="scientific">Eiseniibacteriota bacterium</name>
    <dbReference type="NCBI Taxonomy" id="2212470"/>
    <lineage>
        <taxon>Bacteria</taxon>
        <taxon>Candidatus Eiseniibacteriota</taxon>
    </lineage>
</organism>
<feature type="transmembrane region" description="Helical" evidence="7">
    <location>
        <begin position="175"/>
        <end position="198"/>
    </location>
</feature>
<dbReference type="Gene3D" id="1.10.3720.10">
    <property type="entry name" value="MetI-like"/>
    <property type="match status" value="1"/>
</dbReference>
<feature type="transmembrane region" description="Helical" evidence="7">
    <location>
        <begin position="101"/>
        <end position="122"/>
    </location>
</feature>
<keyword evidence="4 7" id="KW-0812">Transmembrane</keyword>
<dbReference type="Proteomes" id="UP000319771">
    <property type="component" value="Unassembled WGS sequence"/>
</dbReference>
<dbReference type="PANTHER" id="PTHR43163:SF6">
    <property type="entry name" value="DIPEPTIDE TRANSPORT SYSTEM PERMEASE PROTEIN DPPB-RELATED"/>
    <property type="match status" value="1"/>
</dbReference>